<name>A0A811RBP1_9POAL</name>
<organism evidence="1 2">
    <name type="scientific">Miscanthus lutarioriparius</name>
    <dbReference type="NCBI Taxonomy" id="422564"/>
    <lineage>
        <taxon>Eukaryota</taxon>
        <taxon>Viridiplantae</taxon>
        <taxon>Streptophyta</taxon>
        <taxon>Embryophyta</taxon>
        <taxon>Tracheophyta</taxon>
        <taxon>Spermatophyta</taxon>
        <taxon>Magnoliopsida</taxon>
        <taxon>Liliopsida</taxon>
        <taxon>Poales</taxon>
        <taxon>Poaceae</taxon>
        <taxon>PACMAD clade</taxon>
        <taxon>Panicoideae</taxon>
        <taxon>Andropogonodae</taxon>
        <taxon>Andropogoneae</taxon>
        <taxon>Saccharinae</taxon>
        <taxon>Miscanthus</taxon>
    </lineage>
</organism>
<comment type="caution">
    <text evidence="1">The sequence shown here is derived from an EMBL/GenBank/DDBJ whole genome shotgun (WGS) entry which is preliminary data.</text>
</comment>
<accession>A0A811RBP1</accession>
<dbReference type="EMBL" id="CAJGYO010000014">
    <property type="protein sequence ID" value="CAD6267628.1"/>
    <property type="molecule type" value="Genomic_DNA"/>
</dbReference>
<protein>
    <submittedName>
        <fullName evidence="1">Uncharacterized protein</fullName>
    </submittedName>
</protein>
<gene>
    <name evidence="1" type="ORF">NCGR_LOCUS50933</name>
</gene>
<evidence type="ECO:0000313" key="2">
    <source>
        <dbReference type="Proteomes" id="UP000604825"/>
    </source>
</evidence>
<evidence type="ECO:0000313" key="1">
    <source>
        <dbReference type="EMBL" id="CAD6267628.1"/>
    </source>
</evidence>
<sequence length="234" mass="26453">MGDSRQHSFPSGFHLPSRRKIKRRLAFTVDCESTPSSADLLPKDSTVSVIEHQALPTESSAADSVKNELPFVPPILITFLPSIPQLLIVSMVVRDAQSTGLMFLFKDKKSIPQLLIVSMVLRDAQSTGLMFLFQDRKSMMWALLIRGAESAGHLFLFKHKKSMMRGLLIHLAMSDDAALQTLYTKDDNMCCKQILHLHQPINIVNPRWTTTYQMNKNLPAFLLRHNLLALLLPF</sequence>
<dbReference type="AlphaFoldDB" id="A0A811RBP1"/>
<keyword evidence="2" id="KW-1185">Reference proteome</keyword>
<reference evidence="1" key="1">
    <citation type="submission" date="2020-10" db="EMBL/GenBank/DDBJ databases">
        <authorList>
            <person name="Han B."/>
            <person name="Lu T."/>
            <person name="Zhao Q."/>
            <person name="Huang X."/>
            <person name="Zhao Y."/>
        </authorList>
    </citation>
    <scope>NUCLEOTIDE SEQUENCE</scope>
</reference>
<dbReference type="Proteomes" id="UP000604825">
    <property type="component" value="Unassembled WGS sequence"/>
</dbReference>
<proteinExistence type="predicted"/>